<sequence>MPNFKKNFKKLPLFAYNRSMGILRRSLYVGMVLLVLCSAAYAASKTETAQAKREALIADAKKYIGSPYVNGATGPESFDCSGFIYFIARKSAKVQLPRSSHAIYRFVEHISDDEIEAGDLLFFSASSSGRITHVGLYIGGDKMIHAASDGPKTGVIVSSWNERYWKTHYVGAGRFISSAKGAAGAASDNSDKQKSDAPSSGKDRDNKAKGTAPSDKNGTDKGTPSEPSHKGTSKIDTAKKKNGGDSGAFIDNFYCSFSAAIDWSFFKNNAFDANFRGACTEADVTISKWPLCPGIGTMIRGYEGGAVFVPLMLVLSPAAAVRIYAGPAVALGAPTFSGERMSVSSFPGVFGISFCTPPLDAGSVSIRFTQDISYTVFKKRDGSMPSFGDAFCAGFALVTGIRVSLPMRTFGGKRG</sequence>
<evidence type="ECO:0000313" key="7">
    <source>
        <dbReference type="EMBL" id="ERF61324.1"/>
    </source>
</evidence>
<keyword evidence="3" id="KW-0378">Hydrolase</keyword>
<dbReference type="SUPFAM" id="SSF54001">
    <property type="entry name" value="Cysteine proteinases"/>
    <property type="match status" value="1"/>
</dbReference>
<feature type="region of interest" description="Disordered" evidence="5">
    <location>
        <begin position="183"/>
        <end position="241"/>
    </location>
</feature>
<evidence type="ECO:0000313" key="8">
    <source>
        <dbReference type="EMBL" id="ERK04493.1"/>
    </source>
</evidence>
<dbReference type="GO" id="GO:0008234">
    <property type="term" value="F:cysteine-type peptidase activity"/>
    <property type="evidence" value="ECO:0007669"/>
    <property type="project" value="UniProtKB-KW"/>
</dbReference>
<evidence type="ECO:0000256" key="2">
    <source>
        <dbReference type="ARBA" id="ARBA00022670"/>
    </source>
</evidence>
<dbReference type="PROSITE" id="PS51935">
    <property type="entry name" value="NLPC_P60"/>
    <property type="match status" value="1"/>
</dbReference>
<dbReference type="EMBL" id="AVQI01000020">
    <property type="protein sequence ID" value="ERK04493.1"/>
    <property type="molecule type" value="Genomic_DNA"/>
</dbReference>
<dbReference type="eggNOG" id="COG0791">
    <property type="taxonomic scope" value="Bacteria"/>
</dbReference>
<proteinExistence type="inferred from homology"/>
<accession>U1GXN5</accession>
<feature type="compositionally biased region" description="Basic and acidic residues" evidence="5">
    <location>
        <begin position="189"/>
        <end position="208"/>
    </location>
</feature>
<dbReference type="InterPro" id="IPR051202">
    <property type="entry name" value="Peptidase_C40"/>
</dbReference>
<gene>
    <name evidence="8" type="ORF">HMPREF0860_0712</name>
    <name evidence="7" type="ORF">HMPREF1325_2243</name>
</gene>
<evidence type="ECO:0000313" key="10">
    <source>
        <dbReference type="Proteomes" id="UP000016646"/>
    </source>
</evidence>
<comment type="similarity">
    <text evidence="1">Belongs to the peptidase C40 family.</text>
</comment>
<feature type="compositionally biased region" description="Polar residues" evidence="5">
    <location>
        <begin position="214"/>
        <end position="226"/>
    </location>
</feature>
<evidence type="ECO:0000256" key="1">
    <source>
        <dbReference type="ARBA" id="ARBA00007074"/>
    </source>
</evidence>
<dbReference type="EMBL" id="AUZJ01000013">
    <property type="protein sequence ID" value="ERF61324.1"/>
    <property type="molecule type" value="Genomic_DNA"/>
</dbReference>
<dbReference type="PATRIC" id="fig|1125725.3.peg.697"/>
<comment type="caution">
    <text evidence="7">The sequence shown here is derived from an EMBL/GenBank/DDBJ whole genome shotgun (WGS) entry which is preliminary data.</text>
</comment>
<dbReference type="Pfam" id="PF00877">
    <property type="entry name" value="NLPC_P60"/>
    <property type="match status" value="1"/>
</dbReference>
<evidence type="ECO:0000313" key="9">
    <source>
        <dbReference type="Proteomes" id="UP000016412"/>
    </source>
</evidence>
<dbReference type="InterPro" id="IPR000064">
    <property type="entry name" value="NLP_P60_dom"/>
</dbReference>
<feature type="domain" description="NlpC/P60" evidence="6">
    <location>
        <begin position="50"/>
        <end position="176"/>
    </location>
</feature>
<evidence type="ECO:0000256" key="4">
    <source>
        <dbReference type="ARBA" id="ARBA00022807"/>
    </source>
</evidence>
<evidence type="ECO:0000256" key="3">
    <source>
        <dbReference type="ARBA" id="ARBA00022801"/>
    </source>
</evidence>
<dbReference type="AlphaFoldDB" id="U1GXN5"/>
<dbReference type="Proteomes" id="UP000016646">
    <property type="component" value="Unassembled WGS sequence"/>
</dbReference>
<dbReference type="STRING" id="1125725.HMPREF1325_2243"/>
<reference evidence="9 10" key="1">
    <citation type="submission" date="2013-08" db="EMBL/GenBank/DDBJ databases">
        <authorList>
            <person name="Durkin A.S."/>
            <person name="Haft D.R."/>
            <person name="McCorrison J."/>
            <person name="Torralba M."/>
            <person name="Gillis M."/>
            <person name="Haft D.H."/>
            <person name="Methe B."/>
            <person name="Sutton G."/>
            <person name="Nelson K.E."/>
        </authorList>
    </citation>
    <scope>NUCLEOTIDE SEQUENCE [LARGE SCALE GENOMIC DNA]</scope>
    <source>
        <strain evidence="8 10">ATCC 35536</strain>
        <strain evidence="7 9">VPI DR56BR1116</strain>
    </source>
</reference>
<keyword evidence="2" id="KW-0645">Protease</keyword>
<evidence type="ECO:0000256" key="5">
    <source>
        <dbReference type="SAM" id="MobiDB-lite"/>
    </source>
</evidence>
<keyword evidence="10" id="KW-1185">Reference proteome</keyword>
<organism evidence="7 9">
    <name type="scientific">Treponema socranskii subsp. socranskii VPI DR56BR1116 = ATCC 35536</name>
    <dbReference type="NCBI Taxonomy" id="1125725"/>
    <lineage>
        <taxon>Bacteria</taxon>
        <taxon>Pseudomonadati</taxon>
        <taxon>Spirochaetota</taxon>
        <taxon>Spirochaetia</taxon>
        <taxon>Spirochaetales</taxon>
        <taxon>Treponemataceae</taxon>
        <taxon>Treponema</taxon>
    </lineage>
</organism>
<evidence type="ECO:0000259" key="6">
    <source>
        <dbReference type="PROSITE" id="PS51935"/>
    </source>
</evidence>
<dbReference type="InterPro" id="IPR038765">
    <property type="entry name" value="Papain-like_cys_pep_sf"/>
</dbReference>
<dbReference type="PANTHER" id="PTHR47053">
    <property type="entry name" value="MUREIN DD-ENDOPEPTIDASE MEPH-RELATED"/>
    <property type="match status" value="1"/>
</dbReference>
<dbReference type="Proteomes" id="UP000016412">
    <property type="component" value="Unassembled WGS sequence"/>
</dbReference>
<dbReference type="GO" id="GO:0006508">
    <property type="term" value="P:proteolysis"/>
    <property type="evidence" value="ECO:0007669"/>
    <property type="project" value="UniProtKB-KW"/>
</dbReference>
<dbReference type="PANTHER" id="PTHR47053:SF1">
    <property type="entry name" value="MUREIN DD-ENDOPEPTIDASE MEPH-RELATED"/>
    <property type="match status" value="1"/>
</dbReference>
<protein>
    <submittedName>
        <fullName evidence="7">NlpC/P60 family protein</fullName>
    </submittedName>
</protein>
<keyword evidence="4" id="KW-0788">Thiol protease</keyword>
<name>U1GXN5_TRESO</name>
<dbReference type="Gene3D" id="3.90.1720.10">
    <property type="entry name" value="endopeptidase domain like (from Nostoc punctiforme)"/>
    <property type="match status" value="1"/>
</dbReference>